<reference evidence="6 7" key="1">
    <citation type="submission" date="2023-02" db="EMBL/GenBank/DDBJ databases">
        <title>Genome sequence of Paenibacillus kyungheensis KACC 18744.</title>
        <authorList>
            <person name="Kim S."/>
            <person name="Heo J."/>
            <person name="Kwon S.-W."/>
        </authorList>
    </citation>
    <scope>NUCLEOTIDE SEQUENCE [LARGE SCALE GENOMIC DNA]</scope>
    <source>
        <strain evidence="6 7">KACC 18744</strain>
    </source>
</reference>
<dbReference type="GO" id="GO:0003700">
    <property type="term" value="F:DNA-binding transcription factor activity"/>
    <property type="evidence" value="ECO:0007669"/>
    <property type="project" value="InterPro"/>
</dbReference>
<dbReference type="RefSeq" id="WP_273615178.1">
    <property type="nucleotide sequence ID" value="NZ_CP117416.1"/>
</dbReference>
<name>A0AAX3M3W8_9BACL</name>
<dbReference type="InterPro" id="IPR047057">
    <property type="entry name" value="MerR_fam"/>
</dbReference>
<dbReference type="InterPro" id="IPR000551">
    <property type="entry name" value="MerR-type_HTH_dom"/>
</dbReference>
<accession>A0AAX3M3W8</accession>
<keyword evidence="1" id="KW-0678">Repressor</keyword>
<evidence type="ECO:0000256" key="3">
    <source>
        <dbReference type="ARBA" id="ARBA00023125"/>
    </source>
</evidence>
<feature type="domain" description="HTH merR-type" evidence="5">
    <location>
        <begin position="4"/>
        <end position="73"/>
    </location>
</feature>
<keyword evidence="4" id="KW-0804">Transcription</keyword>
<dbReference type="GO" id="GO:0003677">
    <property type="term" value="F:DNA binding"/>
    <property type="evidence" value="ECO:0007669"/>
    <property type="project" value="UniProtKB-KW"/>
</dbReference>
<evidence type="ECO:0000313" key="7">
    <source>
        <dbReference type="Proteomes" id="UP001220509"/>
    </source>
</evidence>
<dbReference type="PANTHER" id="PTHR30204:SF69">
    <property type="entry name" value="MERR-FAMILY TRANSCRIPTIONAL REGULATOR"/>
    <property type="match status" value="1"/>
</dbReference>
<dbReference type="Gene3D" id="1.10.1660.10">
    <property type="match status" value="1"/>
</dbReference>
<keyword evidence="2" id="KW-0805">Transcription regulation</keyword>
<gene>
    <name evidence="6" type="ORF">PQ456_05160</name>
</gene>
<dbReference type="AlphaFoldDB" id="A0AAX3M3W8"/>
<dbReference type="SMART" id="SM00422">
    <property type="entry name" value="HTH_MERR"/>
    <property type="match status" value="1"/>
</dbReference>
<evidence type="ECO:0000256" key="2">
    <source>
        <dbReference type="ARBA" id="ARBA00023015"/>
    </source>
</evidence>
<evidence type="ECO:0000256" key="4">
    <source>
        <dbReference type="ARBA" id="ARBA00023163"/>
    </source>
</evidence>
<keyword evidence="3" id="KW-0238">DNA-binding</keyword>
<dbReference type="InterPro" id="IPR009061">
    <property type="entry name" value="DNA-bd_dom_put_sf"/>
</dbReference>
<proteinExistence type="predicted"/>
<evidence type="ECO:0000313" key="6">
    <source>
        <dbReference type="EMBL" id="WCT56914.1"/>
    </source>
</evidence>
<dbReference type="EMBL" id="CP117416">
    <property type="protein sequence ID" value="WCT56914.1"/>
    <property type="molecule type" value="Genomic_DNA"/>
</dbReference>
<dbReference type="PROSITE" id="PS50937">
    <property type="entry name" value="HTH_MERR_2"/>
    <property type="match status" value="1"/>
</dbReference>
<organism evidence="6 7">
    <name type="scientific">Paenibacillus kyungheensis</name>
    <dbReference type="NCBI Taxonomy" id="1452732"/>
    <lineage>
        <taxon>Bacteria</taxon>
        <taxon>Bacillati</taxon>
        <taxon>Bacillota</taxon>
        <taxon>Bacilli</taxon>
        <taxon>Bacillales</taxon>
        <taxon>Paenibacillaceae</taxon>
        <taxon>Paenibacillus</taxon>
    </lineage>
</organism>
<sequence length="133" mass="15686">MDKLYSIQQITEITGLSAHTLRYYEKIHLIHDIQRDPKGYRQYTDTDILWLDFLVRLRETGMSIQDMKAFADLRSQGDHTVALRKQLLQSHYQLVQSQIDQQQQHLNKIADKVNHYTQLEEQVDLSTIGKDSE</sequence>
<protein>
    <submittedName>
        <fullName evidence="6">MerR family transcriptional regulator</fullName>
    </submittedName>
</protein>
<evidence type="ECO:0000259" key="5">
    <source>
        <dbReference type="PROSITE" id="PS50937"/>
    </source>
</evidence>
<dbReference type="Proteomes" id="UP001220509">
    <property type="component" value="Chromosome"/>
</dbReference>
<evidence type="ECO:0000256" key="1">
    <source>
        <dbReference type="ARBA" id="ARBA00022491"/>
    </source>
</evidence>
<dbReference type="CDD" id="cd01109">
    <property type="entry name" value="HTH_YyaN"/>
    <property type="match status" value="1"/>
</dbReference>
<dbReference type="SUPFAM" id="SSF46955">
    <property type="entry name" value="Putative DNA-binding domain"/>
    <property type="match status" value="1"/>
</dbReference>
<dbReference type="Pfam" id="PF13411">
    <property type="entry name" value="MerR_1"/>
    <property type="match status" value="1"/>
</dbReference>
<dbReference type="PANTHER" id="PTHR30204">
    <property type="entry name" value="REDOX-CYCLING DRUG-SENSING TRANSCRIPTIONAL ACTIVATOR SOXR"/>
    <property type="match status" value="1"/>
</dbReference>
<keyword evidence="7" id="KW-1185">Reference proteome</keyword>
<dbReference type="KEGG" id="pka:PQ456_05160"/>